<protein>
    <submittedName>
        <fullName evidence="1">Putative coil-coil domain protein</fullName>
    </submittedName>
</protein>
<dbReference type="AlphaFoldDB" id="A0A8F5BZP9"/>
<proteinExistence type="predicted"/>
<keyword evidence="2" id="KW-1185">Reference proteome</keyword>
<dbReference type="Proteomes" id="UP000694036">
    <property type="component" value="Chromosome"/>
</dbReference>
<accession>A0A8F5BZP9</accession>
<evidence type="ECO:0000313" key="1">
    <source>
        <dbReference type="EMBL" id="QXJ34419.1"/>
    </source>
</evidence>
<dbReference type="EMBL" id="CP077713">
    <property type="protein sequence ID" value="QXJ34419.1"/>
    <property type="molecule type" value="Genomic_DNA"/>
</dbReference>
<reference evidence="1 2" key="1">
    <citation type="journal article" date="2021" name="Environ. Microbiol.">
        <title>New insights into the diversity and evolution of the archaeal mobilome from three complete genomes of Saccharolobus shibatae.</title>
        <authorList>
            <person name="Medvedeva S."/>
            <person name="Brandt D."/>
            <person name="Cvirkaite-Krupovic V."/>
            <person name="Liu Y."/>
            <person name="Severinov K."/>
            <person name="Ishino S."/>
            <person name="Ishino Y."/>
            <person name="Prangishvili D."/>
            <person name="Kalinowski J."/>
            <person name="Krupovic M."/>
        </authorList>
    </citation>
    <scope>NUCLEOTIDE SEQUENCE [LARGE SCALE GENOMIC DNA]</scope>
    <source>
        <strain evidence="1 2">S38A</strain>
    </source>
</reference>
<gene>
    <name evidence="1" type="ORF">J5U22_00965</name>
</gene>
<organism evidence="1 2">
    <name type="scientific">Saccharolobus shibatae</name>
    <dbReference type="NCBI Taxonomy" id="2286"/>
    <lineage>
        <taxon>Archaea</taxon>
        <taxon>Thermoproteota</taxon>
        <taxon>Thermoprotei</taxon>
        <taxon>Sulfolobales</taxon>
        <taxon>Sulfolobaceae</taxon>
        <taxon>Saccharolobus</taxon>
    </lineage>
</organism>
<evidence type="ECO:0000313" key="2">
    <source>
        <dbReference type="Proteomes" id="UP000694036"/>
    </source>
</evidence>
<name>A0A8F5BZP9_9CREN</name>
<sequence>MTTLSPHSKIARLVISPCINVSPQREASKTLFIFKIQIVFMEIEIKTPSTTVKINNDDKQTEMINGRDRIIIGRVYYYLTKTIFLIPRLYGITAKEPLVDWKNEFEKQFTHILTNELTLAKLLTLELHFRITSPKMSIIGSIQNGKVEAKVELKVLPELERQEDKIRILVKIDSFYFSDINKKRPYIIPAIRAGLVASFYKFLPIKFEGAPGIPKTLGIISDFINSMVLPQGYSEEVLGHKIYIKDDEVYCDDNILYNADPSVLSLFPIVHFIKNSSDNDIIVIEQHEVHLEEFKETLKDLLNTSKAKLVLVSNKAI</sequence>